<dbReference type="PROSITE" id="PS50893">
    <property type="entry name" value="ABC_TRANSPORTER_2"/>
    <property type="match status" value="1"/>
</dbReference>
<reference evidence="7" key="1">
    <citation type="journal article" date="2019" name="Int. J. Syst. Evol. Microbiol.">
        <title>The Global Catalogue of Microorganisms (GCM) 10K type strain sequencing project: providing services to taxonomists for standard genome sequencing and annotation.</title>
        <authorList>
            <consortium name="The Broad Institute Genomics Platform"/>
            <consortium name="The Broad Institute Genome Sequencing Center for Infectious Disease"/>
            <person name="Wu L."/>
            <person name="Ma J."/>
        </authorList>
    </citation>
    <scope>NUCLEOTIDE SEQUENCE [LARGE SCALE GENOMIC DNA]</scope>
    <source>
        <strain evidence="7">CCM 7043</strain>
    </source>
</reference>
<dbReference type="InterPro" id="IPR003593">
    <property type="entry name" value="AAA+_ATPase"/>
</dbReference>
<dbReference type="Gene3D" id="3.40.50.300">
    <property type="entry name" value="P-loop containing nucleotide triphosphate hydrolases"/>
    <property type="match status" value="1"/>
</dbReference>
<dbReference type="NCBIfam" id="TIGR01727">
    <property type="entry name" value="oligo_HPY"/>
    <property type="match status" value="1"/>
</dbReference>
<accession>A0ABW4EPZ2</accession>
<comment type="caution">
    <text evidence="6">The sequence shown here is derived from an EMBL/GenBank/DDBJ whole genome shotgun (WGS) entry which is preliminary data.</text>
</comment>
<keyword evidence="7" id="KW-1185">Reference proteome</keyword>
<name>A0ABW4EPZ2_9PSEU</name>
<proteinExistence type="inferred from homology"/>
<dbReference type="InterPro" id="IPR003439">
    <property type="entry name" value="ABC_transporter-like_ATP-bd"/>
</dbReference>
<comment type="similarity">
    <text evidence="1">Belongs to the ABC transporter superfamily.</text>
</comment>
<evidence type="ECO:0000256" key="2">
    <source>
        <dbReference type="ARBA" id="ARBA00022448"/>
    </source>
</evidence>
<dbReference type="EMBL" id="JBHUCO010000009">
    <property type="protein sequence ID" value="MFD1517711.1"/>
    <property type="molecule type" value="Genomic_DNA"/>
</dbReference>
<dbReference type="PANTHER" id="PTHR43776:SF7">
    <property type="entry name" value="D,D-DIPEPTIDE TRANSPORT ATP-BINDING PROTEIN DDPF-RELATED"/>
    <property type="match status" value="1"/>
</dbReference>
<evidence type="ECO:0000259" key="5">
    <source>
        <dbReference type="PROSITE" id="PS50893"/>
    </source>
</evidence>
<dbReference type="InterPro" id="IPR050319">
    <property type="entry name" value="ABC_transp_ATP-bind"/>
</dbReference>
<organism evidence="6 7">
    <name type="scientific">Pseudonocardia yunnanensis</name>
    <dbReference type="NCBI Taxonomy" id="58107"/>
    <lineage>
        <taxon>Bacteria</taxon>
        <taxon>Bacillati</taxon>
        <taxon>Actinomycetota</taxon>
        <taxon>Actinomycetes</taxon>
        <taxon>Pseudonocardiales</taxon>
        <taxon>Pseudonocardiaceae</taxon>
        <taxon>Pseudonocardia</taxon>
    </lineage>
</organism>
<dbReference type="InterPro" id="IPR017871">
    <property type="entry name" value="ABC_transporter-like_CS"/>
</dbReference>
<dbReference type="Pfam" id="PF00005">
    <property type="entry name" value="ABC_tran"/>
    <property type="match status" value="1"/>
</dbReference>
<evidence type="ECO:0000256" key="3">
    <source>
        <dbReference type="ARBA" id="ARBA00022741"/>
    </source>
</evidence>
<feature type="domain" description="ABC transporter" evidence="5">
    <location>
        <begin position="23"/>
        <end position="273"/>
    </location>
</feature>
<dbReference type="SMART" id="SM00382">
    <property type="entry name" value="AAA"/>
    <property type="match status" value="1"/>
</dbReference>
<protein>
    <submittedName>
        <fullName evidence="6">ABC transporter ATP-binding protein</fullName>
    </submittedName>
</protein>
<evidence type="ECO:0000256" key="1">
    <source>
        <dbReference type="ARBA" id="ARBA00005417"/>
    </source>
</evidence>
<evidence type="ECO:0000256" key="4">
    <source>
        <dbReference type="ARBA" id="ARBA00022840"/>
    </source>
</evidence>
<evidence type="ECO:0000313" key="6">
    <source>
        <dbReference type="EMBL" id="MFD1517711.1"/>
    </source>
</evidence>
<dbReference type="Pfam" id="PF08352">
    <property type="entry name" value="oligo_HPY"/>
    <property type="match status" value="1"/>
</dbReference>
<dbReference type="PANTHER" id="PTHR43776">
    <property type="entry name" value="TRANSPORT ATP-BINDING PROTEIN"/>
    <property type="match status" value="1"/>
</dbReference>
<keyword evidence="4 6" id="KW-0067">ATP-binding</keyword>
<dbReference type="GO" id="GO:0005524">
    <property type="term" value="F:ATP binding"/>
    <property type="evidence" value="ECO:0007669"/>
    <property type="project" value="UniProtKB-KW"/>
</dbReference>
<keyword evidence="2" id="KW-0813">Transport</keyword>
<dbReference type="PROSITE" id="PS00211">
    <property type="entry name" value="ABC_TRANSPORTER_1"/>
    <property type="match status" value="1"/>
</dbReference>
<dbReference type="CDD" id="cd03257">
    <property type="entry name" value="ABC_NikE_OppD_transporters"/>
    <property type="match status" value="1"/>
</dbReference>
<sequence length="345" mass="38022">MRRATTAQPVDATAATVDEAPLVEVQDLHKTFRRGAGFLRRGGTAVRAVDGVGFSIREGETLGIVGESGSGKSTTGRLLLRLLEPDSGRVRFAGQDVLSVSRSEFRRRRRDMQMIFQDPYASLDPTKTIGASVGEPLKIFENLSRAERDDRVREMLGRVGLRPDYLTRYPAEMSGGQRQRVAIARALSINPRLVVADEAVSALDVSTQSDVLNLMRHLQRDLRLTYLFISHNLSVVRHMSDRIAVMYLGRIVETGPAEQVYLEPLHPYTRALLSAIPVPDPLAQRSRPKIVLTGDVPDPAHPPAGCNFVSRCPLAMSMCHEVDPGLEPMRESSAVACHLHTGNSR</sequence>
<dbReference type="InterPro" id="IPR027417">
    <property type="entry name" value="P-loop_NTPase"/>
</dbReference>
<dbReference type="SUPFAM" id="SSF52540">
    <property type="entry name" value="P-loop containing nucleoside triphosphate hydrolases"/>
    <property type="match status" value="1"/>
</dbReference>
<gene>
    <name evidence="6" type="ORF">ACFSJD_09445</name>
</gene>
<dbReference type="Proteomes" id="UP001597114">
    <property type="component" value="Unassembled WGS sequence"/>
</dbReference>
<keyword evidence="3" id="KW-0547">Nucleotide-binding</keyword>
<evidence type="ECO:0000313" key="7">
    <source>
        <dbReference type="Proteomes" id="UP001597114"/>
    </source>
</evidence>
<dbReference type="InterPro" id="IPR013563">
    <property type="entry name" value="Oligopep_ABC_C"/>
</dbReference>